<evidence type="ECO:0000313" key="2">
    <source>
        <dbReference type="Proteomes" id="UP000461730"/>
    </source>
</evidence>
<dbReference type="Proteomes" id="UP000461730">
    <property type="component" value="Unassembled WGS sequence"/>
</dbReference>
<sequence length="232" mass="26575">MTNRLPYITSVYFTSLIRSYLKGHKTRREVLAEIGDLIPPSEGTDITQLIIAAATSLNKNFYTEIVNNIQPNTAFPTRDGIIHHLEALIKEEISADDLLEWATWYRVEDDELSAGIFDDLAVEYFCLDFLPAWHEELSADQYLQALQLFRMQLNDPLKEKIALLLIIDKEKQNFLFFLRSYLQQPQSADMLDSYLMKKFGMDRNSFPYMAELKAIAGQPGSLEALLTKAAIV</sequence>
<organism evidence="1 2">
    <name type="scientific">Chitinophaga tropicalis</name>
    <dbReference type="NCBI Taxonomy" id="2683588"/>
    <lineage>
        <taxon>Bacteria</taxon>
        <taxon>Pseudomonadati</taxon>
        <taxon>Bacteroidota</taxon>
        <taxon>Chitinophagia</taxon>
        <taxon>Chitinophagales</taxon>
        <taxon>Chitinophagaceae</taxon>
        <taxon>Chitinophaga</taxon>
    </lineage>
</organism>
<dbReference type="EMBL" id="WRXN01000015">
    <property type="protein sequence ID" value="MVT11707.1"/>
    <property type="molecule type" value="Genomic_DNA"/>
</dbReference>
<keyword evidence="2" id="KW-1185">Reference proteome</keyword>
<gene>
    <name evidence="1" type="ORF">GO493_25815</name>
</gene>
<name>A0A7K1UBE3_9BACT</name>
<comment type="caution">
    <text evidence="1">The sequence shown here is derived from an EMBL/GenBank/DDBJ whole genome shotgun (WGS) entry which is preliminary data.</text>
</comment>
<proteinExistence type="predicted"/>
<evidence type="ECO:0000313" key="1">
    <source>
        <dbReference type="EMBL" id="MVT11707.1"/>
    </source>
</evidence>
<reference evidence="1 2" key="1">
    <citation type="submission" date="2019-12" db="EMBL/GenBank/DDBJ databases">
        <title>Chitinophaga sp. strain ysch24 (GDMCC 1.1355), whole genome shotgun sequence.</title>
        <authorList>
            <person name="Zhang X."/>
        </authorList>
    </citation>
    <scope>NUCLEOTIDE SEQUENCE [LARGE SCALE GENOMIC DNA]</scope>
    <source>
        <strain evidence="2">ysch24</strain>
    </source>
</reference>
<protein>
    <submittedName>
        <fullName evidence="1">Uncharacterized protein</fullName>
    </submittedName>
</protein>
<accession>A0A7K1UBE3</accession>
<dbReference type="RefSeq" id="WP_157309128.1">
    <property type="nucleotide sequence ID" value="NZ_WRXN01000015.1"/>
</dbReference>
<dbReference type="AlphaFoldDB" id="A0A7K1UBE3"/>